<evidence type="ECO:0000313" key="5">
    <source>
        <dbReference type="Proteomes" id="UP001212997"/>
    </source>
</evidence>
<comment type="caution">
    <text evidence="4">The sequence shown here is derived from an EMBL/GenBank/DDBJ whole genome shotgun (WGS) entry which is preliminary data.</text>
</comment>
<evidence type="ECO:0000256" key="2">
    <source>
        <dbReference type="SAM" id="MobiDB-lite"/>
    </source>
</evidence>
<gene>
    <name evidence="4" type="ORF">NLI96_g2165</name>
</gene>
<dbReference type="AlphaFoldDB" id="A0AAD5VBD0"/>
<feature type="domain" description="Small EDRK-rich factor-like N-terminal" evidence="3">
    <location>
        <begin position="42"/>
        <end position="74"/>
    </location>
</feature>
<evidence type="ECO:0000256" key="1">
    <source>
        <dbReference type="ARBA" id="ARBA00007309"/>
    </source>
</evidence>
<name>A0AAD5VBD0_9APHY</name>
<accession>A0AAD5VBD0</accession>
<dbReference type="Pfam" id="PF04419">
    <property type="entry name" value="SERF-like_N"/>
    <property type="match status" value="1"/>
</dbReference>
<feature type="region of interest" description="Disordered" evidence="2">
    <location>
        <begin position="54"/>
        <end position="98"/>
    </location>
</feature>
<dbReference type="InterPro" id="IPR040211">
    <property type="entry name" value="SERF1/2-like"/>
</dbReference>
<reference evidence="4" key="1">
    <citation type="submission" date="2022-07" db="EMBL/GenBank/DDBJ databases">
        <title>Genome Sequence of Physisporinus lineatus.</title>
        <authorList>
            <person name="Buettner E."/>
        </authorList>
    </citation>
    <scope>NUCLEOTIDE SEQUENCE</scope>
    <source>
        <strain evidence="4">VT162</strain>
    </source>
</reference>
<protein>
    <recommendedName>
        <fullName evidence="3">Small EDRK-rich factor-like N-terminal domain-containing protein</fullName>
    </recommendedName>
</protein>
<evidence type="ECO:0000259" key="3">
    <source>
        <dbReference type="Pfam" id="PF04419"/>
    </source>
</evidence>
<dbReference type="PANTHER" id="PTHR13596">
    <property type="entry name" value="SMALL EDRK-RICH FACTOR 1"/>
    <property type="match status" value="1"/>
</dbReference>
<organism evidence="4 5">
    <name type="scientific">Meripilus lineatus</name>
    <dbReference type="NCBI Taxonomy" id="2056292"/>
    <lineage>
        <taxon>Eukaryota</taxon>
        <taxon>Fungi</taxon>
        <taxon>Dikarya</taxon>
        <taxon>Basidiomycota</taxon>
        <taxon>Agaricomycotina</taxon>
        <taxon>Agaricomycetes</taxon>
        <taxon>Polyporales</taxon>
        <taxon>Meripilaceae</taxon>
        <taxon>Meripilus</taxon>
    </lineage>
</organism>
<proteinExistence type="inferred from homology"/>
<dbReference type="EMBL" id="JANAWD010000046">
    <property type="protein sequence ID" value="KAJ3489402.1"/>
    <property type="molecule type" value="Genomic_DNA"/>
</dbReference>
<feature type="compositionally biased region" description="Basic and acidic residues" evidence="2">
    <location>
        <begin position="73"/>
        <end position="92"/>
    </location>
</feature>
<evidence type="ECO:0000313" key="4">
    <source>
        <dbReference type="EMBL" id="KAJ3489402.1"/>
    </source>
</evidence>
<sequence length="98" mass="11137">MFVRQYQTSETLTCEHENTGPVYLYSDVWYWLGSLQSPYVGGNQRDMDRAKAQKKAAAAAKGKTKESATSLQTRREKDAEALREKQKVKESTRGFVIS</sequence>
<comment type="similarity">
    <text evidence="1">Belongs to the SERF family.</text>
</comment>
<dbReference type="Proteomes" id="UP001212997">
    <property type="component" value="Unassembled WGS sequence"/>
</dbReference>
<dbReference type="InterPro" id="IPR007513">
    <property type="entry name" value="SERF-like_N"/>
</dbReference>
<keyword evidence="5" id="KW-1185">Reference proteome</keyword>
<dbReference type="PANTHER" id="PTHR13596:SF0">
    <property type="entry name" value="SI:CH211-39K3.2-RELATED"/>
    <property type="match status" value="1"/>
</dbReference>